<organism evidence="2 3">
    <name type="scientific">Trichoderma asperellum (strain ATCC 204424 / CBS 433.97 / NBRC 101777)</name>
    <dbReference type="NCBI Taxonomy" id="1042311"/>
    <lineage>
        <taxon>Eukaryota</taxon>
        <taxon>Fungi</taxon>
        <taxon>Dikarya</taxon>
        <taxon>Ascomycota</taxon>
        <taxon>Pezizomycotina</taxon>
        <taxon>Sordariomycetes</taxon>
        <taxon>Hypocreomycetidae</taxon>
        <taxon>Hypocreales</taxon>
        <taxon>Hypocreaceae</taxon>
        <taxon>Trichoderma</taxon>
    </lineage>
</organism>
<keyword evidence="3" id="KW-1185">Reference proteome</keyword>
<keyword evidence="1" id="KW-0472">Membrane</keyword>
<evidence type="ECO:0000313" key="3">
    <source>
        <dbReference type="Proteomes" id="UP000240493"/>
    </source>
</evidence>
<feature type="transmembrane region" description="Helical" evidence="1">
    <location>
        <begin position="21"/>
        <end position="42"/>
    </location>
</feature>
<accession>A0A2T3YY22</accession>
<keyword evidence="1" id="KW-1133">Transmembrane helix</keyword>
<sequence length="123" mass="14407">MALLGQFVKMEGSLDWFYMGCRALFFSHTCTYYGVCWALYFFPSYLERSEIWNLEGHWNGSGLGGYYIGSHVVTGANFRVIKHLIPVCLFFFPLVFFLFIFHIMIQDNSTIRTRLCFAFCTLF</sequence>
<evidence type="ECO:0000313" key="2">
    <source>
        <dbReference type="EMBL" id="PTB37473.1"/>
    </source>
</evidence>
<dbReference type="AlphaFoldDB" id="A0A2T3YY22"/>
<keyword evidence="1" id="KW-0812">Transmembrane</keyword>
<evidence type="ECO:0000256" key="1">
    <source>
        <dbReference type="SAM" id="Phobius"/>
    </source>
</evidence>
<gene>
    <name evidence="2" type="ORF">M441DRAFT_252624</name>
</gene>
<reference evidence="2 3" key="1">
    <citation type="submission" date="2016-07" db="EMBL/GenBank/DDBJ databases">
        <title>Multiple horizontal gene transfer events from other fungi enriched the ability of initially mycotrophic Trichoderma (Ascomycota) to feed on dead plant biomass.</title>
        <authorList>
            <consortium name="DOE Joint Genome Institute"/>
            <person name="Aerts A."/>
            <person name="Atanasova L."/>
            <person name="Chenthamara K."/>
            <person name="Zhang J."/>
            <person name="Grujic M."/>
            <person name="Henrissat B."/>
            <person name="Kuo A."/>
            <person name="Salamov A."/>
            <person name="Lipzen A."/>
            <person name="Labutti K."/>
            <person name="Barry K."/>
            <person name="Miao Y."/>
            <person name="Rahimi M.J."/>
            <person name="Shen Q."/>
            <person name="Grigoriev I.V."/>
            <person name="Kubicek C.P."/>
            <person name="Druzhinina I.S."/>
        </authorList>
    </citation>
    <scope>NUCLEOTIDE SEQUENCE [LARGE SCALE GENOMIC DNA]</scope>
    <source>
        <strain evidence="2 3">CBS 433.97</strain>
    </source>
</reference>
<dbReference type="EMBL" id="KZ679267">
    <property type="protein sequence ID" value="PTB37473.1"/>
    <property type="molecule type" value="Genomic_DNA"/>
</dbReference>
<name>A0A2T3YY22_TRIA4</name>
<dbReference type="Proteomes" id="UP000240493">
    <property type="component" value="Unassembled WGS sequence"/>
</dbReference>
<feature type="transmembrane region" description="Helical" evidence="1">
    <location>
        <begin position="84"/>
        <end position="105"/>
    </location>
</feature>
<protein>
    <submittedName>
        <fullName evidence="2">Uncharacterized protein</fullName>
    </submittedName>
</protein>
<proteinExistence type="predicted"/>